<dbReference type="InterPro" id="IPR013103">
    <property type="entry name" value="RVT_2"/>
</dbReference>
<dbReference type="CDD" id="cd09272">
    <property type="entry name" value="RNase_HI_RT_Ty1"/>
    <property type="match status" value="1"/>
</dbReference>
<feature type="compositionally biased region" description="Basic and acidic residues" evidence="1">
    <location>
        <begin position="44"/>
        <end position="58"/>
    </location>
</feature>
<proteinExistence type="predicted"/>
<dbReference type="PANTHER" id="PTHR11439">
    <property type="entry name" value="GAG-POL-RELATED RETROTRANSPOSON"/>
    <property type="match status" value="1"/>
</dbReference>
<dbReference type="PANTHER" id="PTHR11439:SF511">
    <property type="match status" value="1"/>
</dbReference>
<dbReference type="SUPFAM" id="SSF56672">
    <property type="entry name" value="DNA/RNA polymerases"/>
    <property type="match status" value="1"/>
</dbReference>
<organism evidence="3">
    <name type="scientific">Tanacetum cinerariifolium</name>
    <name type="common">Dalmatian daisy</name>
    <name type="synonym">Chrysanthemum cinerariifolium</name>
    <dbReference type="NCBI Taxonomy" id="118510"/>
    <lineage>
        <taxon>Eukaryota</taxon>
        <taxon>Viridiplantae</taxon>
        <taxon>Streptophyta</taxon>
        <taxon>Embryophyta</taxon>
        <taxon>Tracheophyta</taxon>
        <taxon>Spermatophyta</taxon>
        <taxon>Magnoliopsida</taxon>
        <taxon>eudicotyledons</taxon>
        <taxon>Gunneridae</taxon>
        <taxon>Pentapetalae</taxon>
        <taxon>asterids</taxon>
        <taxon>campanulids</taxon>
        <taxon>Asterales</taxon>
        <taxon>Asteraceae</taxon>
        <taxon>Asteroideae</taxon>
        <taxon>Anthemideae</taxon>
        <taxon>Anthemidinae</taxon>
        <taxon>Tanacetum</taxon>
    </lineage>
</organism>
<evidence type="ECO:0000259" key="2">
    <source>
        <dbReference type="Pfam" id="PF07727"/>
    </source>
</evidence>
<gene>
    <name evidence="3" type="ORF">Tci_022053</name>
</gene>
<evidence type="ECO:0000256" key="1">
    <source>
        <dbReference type="SAM" id="MobiDB-lite"/>
    </source>
</evidence>
<protein>
    <submittedName>
        <fullName evidence="3">Retrovirus-related Pol polyprotein from transposon TNT 1-94</fullName>
    </submittedName>
</protein>
<evidence type="ECO:0000313" key="3">
    <source>
        <dbReference type="EMBL" id="GEU50075.1"/>
    </source>
</evidence>
<feature type="domain" description="Reverse transcriptase Ty1/copia-type" evidence="2">
    <location>
        <begin position="667"/>
        <end position="724"/>
    </location>
</feature>
<accession>A0A6L2KPU1</accession>
<dbReference type="InterPro" id="IPR043502">
    <property type="entry name" value="DNA/RNA_pol_sf"/>
</dbReference>
<feature type="region of interest" description="Disordered" evidence="1">
    <location>
        <begin position="42"/>
        <end position="63"/>
    </location>
</feature>
<reference evidence="3" key="1">
    <citation type="journal article" date="2019" name="Sci. Rep.">
        <title>Draft genome of Tanacetum cinerariifolium, the natural source of mosquito coil.</title>
        <authorList>
            <person name="Yamashiro T."/>
            <person name="Shiraishi A."/>
            <person name="Satake H."/>
            <person name="Nakayama K."/>
        </authorList>
    </citation>
    <scope>NUCLEOTIDE SEQUENCE</scope>
</reference>
<dbReference type="EMBL" id="BKCJ010002660">
    <property type="protein sequence ID" value="GEU50075.1"/>
    <property type="molecule type" value="Genomic_DNA"/>
</dbReference>
<sequence length="855" mass="98980">MVTWHPRPPFELVLRELRLDGVALERMIKEIDKDENVNLVKSSKQGEAHETAGHRMESDDTEVVDFSTASPQKYDDEITLAKTLMNIKKSVGKDKGKTIIFYEEEQAQLLMDKEYAQQVQAQWTKYPIIDWEIYIEGTRQYWKIIRVGNITEVHQFFDDMIKAFNREDLVKLWSLVKERNMYLIAFYFKENMSFELERCRNGRVHVKNALRRFSSVEASVDSFKLFGRRKLLKGTYKAQEILLRGFSIEWHVTRRGNSMILTLYADPERQDGNETLYHAWERYNNLMFKCLTHDLNDYQKKWHDEESNRDLGGSSSDGMSVITNKLIDLGHDIRKLKGSESNETPRSMPVLVLLLKRLMLATAHARIDVSSKKILLEDVIEFIKKGLTEILLGRPFKDSSGLEESVMEGLVWFKIRDGKTIFQMPRVISRFHHLSAKQCNMMAPILRISDKDKANGFDHAYKKIKEFYKGCLQLSDEYKRDEKVTEWITHGHASVHDMMILQQREIRMTSPRIIVKRKLGCCHEATTRDVIFHEIVFPFKQGSLVNASSPTTQWPNEMGTQDDDLIPCSVPNTMPKSVIPNTHEHDSGPSEIILLSIKVIFLLFHCQIKLLLLEDIPANDFEDYPADYVAFLVNVLAIKEPLFYLQAVTNSMWVDAMIKELQSLETNDTWTLTELPSDHKAISSKCVYKVKFLPNGTVDKYKARLVIRGFSQKEGLDYKHTFSPSNLKIAGFSNADWTSCIMTKKSLTGYCIFLGHSLVSWKTKNQATISRSYTEAEYRSMAATTYELMWLTYLLKDLHIQVQVPITLFCDNKAAQQIAANPCYHERTKHLDIDSHFTRDKVQEGFLQTAYIPIS</sequence>
<dbReference type="Pfam" id="PF07727">
    <property type="entry name" value="RVT_2"/>
    <property type="match status" value="1"/>
</dbReference>
<comment type="caution">
    <text evidence="3">The sequence shown here is derived from an EMBL/GenBank/DDBJ whole genome shotgun (WGS) entry which is preliminary data.</text>
</comment>
<dbReference type="AlphaFoldDB" id="A0A6L2KPU1"/>
<name>A0A6L2KPU1_TANCI</name>